<dbReference type="GO" id="GO:0042162">
    <property type="term" value="F:telomeric DNA binding"/>
    <property type="evidence" value="ECO:0007669"/>
    <property type="project" value="InterPro"/>
</dbReference>
<keyword evidence="14" id="KW-1185">Reference proteome</keyword>
<dbReference type="RefSeq" id="XP_023564979.1">
    <property type="nucleotide sequence ID" value="XM_023709211.1"/>
</dbReference>
<dbReference type="PANTHER" id="PTHR14487">
    <property type="entry name" value="ADRENOCORTICAL DYSPLASIA PROTEIN ACD"/>
    <property type="match status" value="1"/>
</dbReference>
<gene>
    <name evidence="15 16 17" type="primary">Acd</name>
</gene>
<feature type="compositionally biased region" description="Polar residues" evidence="12">
    <location>
        <begin position="344"/>
        <end position="355"/>
    </location>
</feature>
<dbReference type="PANTHER" id="PTHR14487:SF3">
    <property type="entry name" value="ADRENOCORTICAL DYSPLASIA PROTEIN HOMOLOG"/>
    <property type="match status" value="1"/>
</dbReference>
<evidence type="ECO:0000256" key="4">
    <source>
        <dbReference type="ARBA" id="ARBA00022499"/>
    </source>
</evidence>
<evidence type="ECO:0000259" key="13">
    <source>
        <dbReference type="Pfam" id="PF10341"/>
    </source>
</evidence>
<dbReference type="Proteomes" id="UP000515203">
    <property type="component" value="Unplaced"/>
</dbReference>
<dbReference type="CTD" id="65057"/>
<evidence type="ECO:0000313" key="16">
    <source>
        <dbReference type="RefSeq" id="XP_023564980.1"/>
    </source>
</evidence>
<dbReference type="FunFam" id="2.40.50.960:FF:000001">
    <property type="entry name" value="ACD, shelterin complex subunit and telomerase recruitment factor"/>
    <property type="match status" value="1"/>
</dbReference>
<evidence type="ECO:0000256" key="3">
    <source>
        <dbReference type="ARBA" id="ARBA00022454"/>
    </source>
</evidence>
<evidence type="ECO:0000256" key="8">
    <source>
        <dbReference type="ARBA" id="ARBA00023125"/>
    </source>
</evidence>
<organism evidence="14 16">
    <name type="scientific">Octodon degus</name>
    <name type="common">Degu</name>
    <name type="synonym">Sciurus degus</name>
    <dbReference type="NCBI Taxonomy" id="10160"/>
    <lineage>
        <taxon>Eukaryota</taxon>
        <taxon>Metazoa</taxon>
        <taxon>Chordata</taxon>
        <taxon>Craniata</taxon>
        <taxon>Vertebrata</taxon>
        <taxon>Euteleostomi</taxon>
        <taxon>Mammalia</taxon>
        <taxon>Eutheria</taxon>
        <taxon>Euarchontoglires</taxon>
        <taxon>Glires</taxon>
        <taxon>Rodentia</taxon>
        <taxon>Hystricomorpha</taxon>
        <taxon>Octodontidae</taxon>
        <taxon>Octodon</taxon>
    </lineage>
</organism>
<keyword evidence="3" id="KW-0158">Chromosome</keyword>
<dbReference type="Gene3D" id="2.40.50.960">
    <property type="match status" value="1"/>
</dbReference>
<sequence length="489" mass="52563">MAGMGTLVLRPWIRELILGSEALSNPQAGQLLKVLQDVVTAGPSHTPDILDGGAMLLVSDGTHSVRCLVTQEALNTSDWEEKEFGFTGAEGRLLLVQDCGVCVQIADRGSPAEFYLQVNRFNLLPTEQPRIPVTGCNQDLDVQRKLYDYLEDHLSESNSSNAGLTLSQLLNEVQEDQEHRGALVHLAASCLILAGPCTAPPLTRWAASRCNTTEEVLYTVPSLLLHISENDQQILNSLGSSQRTQGAPALPEYEPIEDSSASISLLPALSSAAPDPVQKDNVQPSPIIRAAPEPLLPNSPPRSQTPNSSPLTCTPSLPPLGKAASPHQAHNTRPQKLTLEFKEQGSTPYKQQPSPGTRAKTAQEPCVVWVSIVPLQLERRIARALDRAGRGVGIAFDGVREPCWPLPRHCTPFRIPPKGIVMVPPSSMSMSHHAPPSVPKSKQLGEYPGLPFVGHQSQAILTETTVYSQVTPPACGLGFALSDGARATA</sequence>
<evidence type="ECO:0000313" key="17">
    <source>
        <dbReference type="RefSeq" id="XP_023564981.1"/>
    </source>
</evidence>
<comment type="subunit">
    <text evidence="11">Component of the shelterin complex (telosome) composed of TERF1, TERF2, TINF2, TERF2IP ACD and POT1. Forms heterodimers with POT1. Identified in a complex with POT1 and single-stranded telomeric DNA. Interacts with STN1 and TINF2.</text>
</comment>
<evidence type="ECO:0000256" key="10">
    <source>
        <dbReference type="ARBA" id="ARBA00053730"/>
    </source>
</evidence>
<evidence type="ECO:0000256" key="6">
    <source>
        <dbReference type="ARBA" id="ARBA00022843"/>
    </source>
</evidence>
<keyword evidence="9" id="KW-0539">Nucleus</keyword>
<evidence type="ECO:0000256" key="5">
    <source>
        <dbReference type="ARBA" id="ARBA00022553"/>
    </source>
</evidence>
<keyword evidence="6" id="KW-0832">Ubl conjugation</keyword>
<evidence type="ECO:0000256" key="7">
    <source>
        <dbReference type="ARBA" id="ARBA00022895"/>
    </source>
</evidence>
<comment type="subcellular location">
    <subcellularLocation>
        <location evidence="2">Chromosome</location>
        <location evidence="2">Telomere</location>
    </subcellularLocation>
    <subcellularLocation>
        <location evidence="1">Nucleus</location>
    </subcellularLocation>
</comment>
<keyword evidence="8" id="KW-0238">DNA-binding</keyword>
<keyword evidence="4" id="KW-1017">Isopeptide bond</keyword>
<dbReference type="GO" id="GO:0070198">
    <property type="term" value="P:protein localization to chromosome, telomeric region"/>
    <property type="evidence" value="ECO:0007669"/>
    <property type="project" value="TreeGrafter"/>
</dbReference>
<evidence type="ECO:0000256" key="9">
    <source>
        <dbReference type="ARBA" id="ARBA00023242"/>
    </source>
</evidence>
<name>A0A6P6DY62_OCTDE</name>
<evidence type="ECO:0000256" key="1">
    <source>
        <dbReference type="ARBA" id="ARBA00004123"/>
    </source>
</evidence>
<evidence type="ECO:0000256" key="11">
    <source>
        <dbReference type="ARBA" id="ARBA00063822"/>
    </source>
</evidence>
<dbReference type="GeneID" id="101582639"/>
<dbReference type="GO" id="GO:0005654">
    <property type="term" value="C:nucleoplasm"/>
    <property type="evidence" value="ECO:0007669"/>
    <property type="project" value="UniProtKB-ARBA"/>
</dbReference>
<feature type="domain" description="Shelterin complex subunit TPP1/Est3" evidence="13">
    <location>
        <begin position="9"/>
        <end position="154"/>
    </location>
</feature>
<dbReference type="RefSeq" id="XP_023564981.1">
    <property type="nucleotide sequence ID" value="XM_023709213.1"/>
</dbReference>
<evidence type="ECO:0000313" key="14">
    <source>
        <dbReference type="Proteomes" id="UP000515203"/>
    </source>
</evidence>
<protein>
    <submittedName>
        <fullName evidence="15 16">Adrenocortical dysplasia protein homolog isoform X1</fullName>
    </submittedName>
</protein>
<accession>A0A6P6DY62</accession>
<dbReference type="RefSeq" id="XP_023564980.1">
    <property type="nucleotide sequence ID" value="XM_023709212.1"/>
</dbReference>
<evidence type="ECO:0000256" key="12">
    <source>
        <dbReference type="SAM" id="MobiDB-lite"/>
    </source>
</evidence>
<keyword evidence="5" id="KW-0597">Phosphoprotein</keyword>
<feature type="compositionally biased region" description="Low complexity" evidence="12">
    <location>
        <begin position="305"/>
        <end position="315"/>
    </location>
</feature>
<dbReference type="GO" id="GO:0016233">
    <property type="term" value="P:telomere capping"/>
    <property type="evidence" value="ECO:0007669"/>
    <property type="project" value="InterPro"/>
</dbReference>
<dbReference type="OrthoDB" id="9899304at2759"/>
<proteinExistence type="predicted"/>
<reference evidence="15 16" key="1">
    <citation type="submission" date="2025-04" db="UniProtKB">
        <authorList>
            <consortium name="RefSeq"/>
        </authorList>
    </citation>
    <scope>IDENTIFICATION</scope>
</reference>
<dbReference type="InterPro" id="IPR019437">
    <property type="entry name" value="TPP1/Est3"/>
</dbReference>
<dbReference type="GO" id="GO:0032211">
    <property type="term" value="P:negative regulation of telomere maintenance via telomerase"/>
    <property type="evidence" value="ECO:0007669"/>
    <property type="project" value="TreeGrafter"/>
</dbReference>
<dbReference type="GO" id="GO:0070187">
    <property type="term" value="C:shelterin complex"/>
    <property type="evidence" value="ECO:0007669"/>
    <property type="project" value="InterPro"/>
</dbReference>
<dbReference type="InterPro" id="IPR028631">
    <property type="entry name" value="ACD"/>
</dbReference>
<feature type="region of interest" description="Disordered" evidence="12">
    <location>
        <begin position="289"/>
        <end position="361"/>
    </location>
</feature>
<keyword evidence="7" id="KW-0779">Telomere</keyword>
<dbReference type="GO" id="GO:0005697">
    <property type="term" value="C:telomerase holoenzyme complex"/>
    <property type="evidence" value="ECO:0007669"/>
    <property type="project" value="InterPro"/>
</dbReference>
<dbReference type="Pfam" id="PF10341">
    <property type="entry name" value="TPP1"/>
    <property type="match status" value="1"/>
</dbReference>
<evidence type="ECO:0000313" key="15">
    <source>
        <dbReference type="RefSeq" id="XP_023564979.1"/>
    </source>
</evidence>
<evidence type="ECO:0000256" key="2">
    <source>
        <dbReference type="ARBA" id="ARBA00004574"/>
    </source>
</evidence>
<dbReference type="AlphaFoldDB" id="A0A6P6DY62"/>
<dbReference type="GO" id="GO:0007004">
    <property type="term" value="P:telomere maintenance via telomerase"/>
    <property type="evidence" value="ECO:0007669"/>
    <property type="project" value="InterPro"/>
</dbReference>
<comment type="function">
    <text evidence="10">Component of the shelterin complex (telosome) that is involved in the regulation of telomere length and protection. Shelterin associates with arrays of double-stranded TTAGGG repeats added by telomerase and protects chromosome ends. Without its protective activity, telomeres are no longer hidden from the DNA damage surveillance and chromosome ends are inappropriately processed by DNA repair pathways. Promotes binding of POT1 to single-stranded telomeric DNA. Modulates the inhibitory effects of POT1 on telomere elongation. The ACD-POT1 heterodimer enhances telomere elongation by recruiting telomerase to telomeres and increasing its processivity. May play a role in organogenesis.</text>
</comment>